<organism evidence="3 4">
    <name type="scientific">Coemansia brasiliensis</name>
    <dbReference type="NCBI Taxonomy" id="2650707"/>
    <lineage>
        <taxon>Eukaryota</taxon>
        <taxon>Fungi</taxon>
        <taxon>Fungi incertae sedis</taxon>
        <taxon>Zoopagomycota</taxon>
        <taxon>Kickxellomycotina</taxon>
        <taxon>Kickxellomycetes</taxon>
        <taxon>Kickxellales</taxon>
        <taxon>Kickxellaceae</taxon>
        <taxon>Coemansia</taxon>
    </lineage>
</organism>
<dbReference type="AlphaFoldDB" id="A0A9W8I2P5"/>
<reference evidence="3" key="1">
    <citation type="submission" date="2022-07" db="EMBL/GenBank/DDBJ databases">
        <title>Phylogenomic reconstructions and comparative analyses of Kickxellomycotina fungi.</title>
        <authorList>
            <person name="Reynolds N.K."/>
            <person name="Stajich J.E."/>
            <person name="Barry K."/>
            <person name="Grigoriev I.V."/>
            <person name="Crous P."/>
            <person name="Smith M.E."/>
        </authorList>
    </citation>
    <scope>NUCLEOTIDE SEQUENCE</scope>
    <source>
        <strain evidence="3">NRRL 1566</strain>
    </source>
</reference>
<evidence type="ECO:0000313" key="3">
    <source>
        <dbReference type="EMBL" id="KAJ2842942.1"/>
    </source>
</evidence>
<keyword evidence="4" id="KW-1185">Reference proteome</keyword>
<proteinExistence type="predicted"/>
<evidence type="ECO:0000313" key="4">
    <source>
        <dbReference type="Proteomes" id="UP001139887"/>
    </source>
</evidence>
<keyword evidence="2" id="KW-0472">Membrane</keyword>
<accession>A0A9W8I2P5</accession>
<name>A0A9W8I2P5_9FUNG</name>
<sequence length="160" mass="17523">MWRDSVQVIAEPRAPEKWDWARLTMSVRPSEDSSSSTLHSPSTLVGHASLSSSKSVGGRGFMMTLMSSDALTGRAVAVRSYVDRRRFLRSVQRLVLYPLIPVITQLGIVACNMTEQPSKALYIYGTAMSATCGIFNIVVFALNPALPDIIADQMTRDSAI</sequence>
<feature type="compositionally biased region" description="Low complexity" evidence="1">
    <location>
        <begin position="32"/>
        <end position="42"/>
    </location>
</feature>
<feature type="transmembrane region" description="Helical" evidence="2">
    <location>
        <begin position="94"/>
        <end position="115"/>
    </location>
</feature>
<dbReference type="Proteomes" id="UP001139887">
    <property type="component" value="Unassembled WGS sequence"/>
</dbReference>
<dbReference type="OrthoDB" id="3251871at2759"/>
<comment type="caution">
    <text evidence="3">The sequence shown here is derived from an EMBL/GenBank/DDBJ whole genome shotgun (WGS) entry which is preliminary data.</text>
</comment>
<protein>
    <submittedName>
        <fullName evidence="3">Uncharacterized protein</fullName>
    </submittedName>
</protein>
<dbReference type="EMBL" id="JANBUW010001581">
    <property type="protein sequence ID" value="KAJ2842942.1"/>
    <property type="molecule type" value="Genomic_DNA"/>
</dbReference>
<evidence type="ECO:0000256" key="2">
    <source>
        <dbReference type="SAM" id="Phobius"/>
    </source>
</evidence>
<feature type="region of interest" description="Disordered" evidence="1">
    <location>
        <begin position="29"/>
        <end position="54"/>
    </location>
</feature>
<gene>
    <name evidence="3" type="ORF">IWW36_005729</name>
</gene>
<keyword evidence="2" id="KW-0812">Transmembrane</keyword>
<keyword evidence="2" id="KW-1133">Transmembrane helix</keyword>
<feature type="transmembrane region" description="Helical" evidence="2">
    <location>
        <begin position="121"/>
        <end position="146"/>
    </location>
</feature>
<evidence type="ECO:0000256" key="1">
    <source>
        <dbReference type="SAM" id="MobiDB-lite"/>
    </source>
</evidence>